<evidence type="ECO:0000313" key="3">
    <source>
        <dbReference type="Proteomes" id="UP000236311"/>
    </source>
</evidence>
<dbReference type="Proteomes" id="UP000236311">
    <property type="component" value="Unassembled WGS sequence"/>
</dbReference>
<protein>
    <submittedName>
        <fullName evidence="2">SpoVA protein</fullName>
    </submittedName>
</protein>
<gene>
    <name evidence="2" type="ORF">AMURIS_02139</name>
</gene>
<accession>A0A2K4ZG41</accession>
<keyword evidence="1" id="KW-0812">Transmembrane</keyword>
<evidence type="ECO:0000256" key="1">
    <source>
        <dbReference type="SAM" id="Phobius"/>
    </source>
</evidence>
<name>A0A2K4ZG41_9FIRM</name>
<dbReference type="EMBL" id="OFSM01000010">
    <property type="protein sequence ID" value="SOY29424.1"/>
    <property type="molecule type" value="Genomic_DNA"/>
</dbReference>
<keyword evidence="1" id="KW-1133">Transmembrane helix</keyword>
<proteinExistence type="predicted"/>
<organism evidence="2 3">
    <name type="scientific">Acetatifactor muris</name>
    <dbReference type="NCBI Taxonomy" id="879566"/>
    <lineage>
        <taxon>Bacteria</taxon>
        <taxon>Bacillati</taxon>
        <taxon>Bacillota</taxon>
        <taxon>Clostridia</taxon>
        <taxon>Lachnospirales</taxon>
        <taxon>Lachnospiraceae</taxon>
        <taxon>Acetatifactor</taxon>
    </lineage>
</organism>
<dbReference type="PANTHER" id="PTHR38450:SF2">
    <property type="entry name" value="STAGE V SPORULATION PROTEIN AEB"/>
    <property type="match status" value="1"/>
</dbReference>
<dbReference type="InterPro" id="IPR005562">
    <property type="entry name" value="SpoVA"/>
</dbReference>
<dbReference type="Pfam" id="PF03862">
    <property type="entry name" value="SpoVAC_SpoVAEB"/>
    <property type="match status" value="1"/>
</dbReference>
<reference evidence="2 3" key="1">
    <citation type="submission" date="2018-01" db="EMBL/GenBank/DDBJ databases">
        <authorList>
            <person name="Gaut B.S."/>
            <person name="Morton B.R."/>
            <person name="Clegg M.T."/>
            <person name="Duvall M.R."/>
        </authorList>
    </citation>
    <scope>NUCLEOTIDE SEQUENCE [LARGE SCALE GENOMIC DNA]</scope>
    <source>
        <strain evidence="2">GP69</strain>
    </source>
</reference>
<feature type="transmembrane region" description="Helical" evidence="1">
    <location>
        <begin position="84"/>
        <end position="109"/>
    </location>
</feature>
<feature type="transmembrane region" description="Helical" evidence="1">
    <location>
        <begin position="6"/>
        <end position="22"/>
    </location>
</feature>
<evidence type="ECO:0000313" key="2">
    <source>
        <dbReference type="EMBL" id="SOY29424.1"/>
    </source>
</evidence>
<keyword evidence="3" id="KW-1185">Reference proteome</keyword>
<dbReference type="AlphaFoldDB" id="A0A2K4ZG41"/>
<sequence>MMDYVNAFWVGGLICALVQILMEKTKLMPGRIMVLLVVTGAVISFLGWYEPFQEYAGAGAGVPLLGFGNVLMKGVREAVDEQGLLGLFAGGFKAGAVGTAAALIFGYLASLVFKSKMKR</sequence>
<keyword evidence="1" id="KW-0472">Membrane</keyword>
<dbReference type="PANTHER" id="PTHR38450">
    <property type="entry name" value="STAGE V SPORULATION PROTEIN AC-RELATED"/>
    <property type="match status" value="1"/>
</dbReference>
<feature type="transmembrane region" description="Helical" evidence="1">
    <location>
        <begin position="29"/>
        <end position="49"/>
    </location>
</feature>